<accession>M0ED07</accession>
<evidence type="ECO:0000313" key="1">
    <source>
        <dbReference type="EMBL" id="ELZ45635.1"/>
    </source>
</evidence>
<name>M0ED07_9EURY</name>
<dbReference type="PATRIC" id="fig|1227466.3.peg.2398"/>
<sequence length="459" mass="51646">MSQVTFETYGAHTRSGPNHSIADDNWAQLQSYLTNVRDTVDAVRRSQGIEEDPPTIRRDNRFMPHGWVGSYPGGVDVVPDKVSEETYNRFLTESRGFIESIGLNTAEAVLPFAPDVLEDARALYLRYSESCLELTEPLLAARLPITVEPETYVGHELRGTPDFATTVVKRSQGRRVTASTSVHFSIETLGTRLLYQFNYVLRERLRDLRDTFDIDTPQVRQRIAYHDGVCRERLPAQLTRQPATELFLDADEIATLQDEATDQIADLANLWAAYKQRLSTELDPSKRYDAAIKPASKVFELWCLVQILNALRGRFGQETRPDAGTTFPKRFIFDDRITLHYDRSKTSDSRYIKPLLRPAPNRRAGAPDFMIEIDGDIRWIADAKFQNATDIDLGGAQRFLSYVTDYLPDTGGASTLFCIGSTTTDGKIAGTSFTKIGALDTSTEADHQPFRTVVEEVLS</sequence>
<dbReference type="RefSeq" id="WP_006113915.1">
    <property type="nucleotide sequence ID" value="NZ_AOJL01000048.1"/>
</dbReference>
<dbReference type="AlphaFoldDB" id="M0ED07"/>
<reference evidence="1 2" key="1">
    <citation type="journal article" date="2014" name="PLoS Genet.">
        <title>Phylogenetically driven sequencing of extremely halophilic archaea reveals strategies for static and dynamic osmo-response.</title>
        <authorList>
            <person name="Becker E.A."/>
            <person name="Seitzer P.M."/>
            <person name="Tritt A."/>
            <person name="Larsen D."/>
            <person name="Krusor M."/>
            <person name="Yao A.I."/>
            <person name="Wu D."/>
            <person name="Madern D."/>
            <person name="Eisen J.A."/>
            <person name="Darling A.E."/>
            <person name="Facciotti M.T."/>
        </authorList>
    </citation>
    <scope>NUCLEOTIDE SEQUENCE [LARGE SCALE GENOMIC DNA]</scope>
    <source>
        <strain evidence="1 2">DSM 10284</strain>
    </source>
</reference>
<dbReference type="Proteomes" id="UP000011509">
    <property type="component" value="Unassembled WGS sequence"/>
</dbReference>
<dbReference type="EMBL" id="AOJL01000048">
    <property type="protein sequence ID" value="ELZ45635.1"/>
    <property type="molecule type" value="Genomic_DNA"/>
</dbReference>
<keyword evidence="2" id="KW-1185">Reference proteome</keyword>
<dbReference type="STRING" id="1227466.C464_11975"/>
<protein>
    <submittedName>
        <fullName evidence="1">Uncharacterized protein</fullName>
    </submittedName>
</protein>
<evidence type="ECO:0000313" key="2">
    <source>
        <dbReference type="Proteomes" id="UP000011509"/>
    </source>
</evidence>
<comment type="caution">
    <text evidence="1">The sequence shown here is derived from an EMBL/GenBank/DDBJ whole genome shotgun (WGS) entry which is preliminary data.</text>
</comment>
<proteinExistence type="predicted"/>
<gene>
    <name evidence="1" type="ORF">C464_11975</name>
</gene>
<organism evidence="1 2">
    <name type="scientific">Halorubrum coriense DSM 10284</name>
    <dbReference type="NCBI Taxonomy" id="1227466"/>
    <lineage>
        <taxon>Archaea</taxon>
        <taxon>Methanobacteriati</taxon>
        <taxon>Methanobacteriota</taxon>
        <taxon>Stenosarchaea group</taxon>
        <taxon>Halobacteria</taxon>
        <taxon>Halobacteriales</taxon>
        <taxon>Haloferacaceae</taxon>
        <taxon>Halorubrum</taxon>
    </lineage>
</organism>
<dbReference type="OrthoDB" id="205526at2157"/>